<dbReference type="SUPFAM" id="SSF50494">
    <property type="entry name" value="Trypsin-like serine proteases"/>
    <property type="match status" value="1"/>
</dbReference>
<dbReference type="InterPro" id="IPR051333">
    <property type="entry name" value="CLIP_Serine_Protease"/>
</dbReference>
<evidence type="ECO:0000313" key="7">
    <source>
        <dbReference type="Proteomes" id="UP000801492"/>
    </source>
</evidence>
<dbReference type="SMART" id="SM00020">
    <property type="entry name" value="Tryp_SPc"/>
    <property type="match status" value="1"/>
</dbReference>
<evidence type="ECO:0000256" key="2">
    <source>
        <dbReference type="ARBA" id="ARBA00023157"/>
    </source>
</evidence>
<dbReference type="AlphaFoldDB" id="A0A8K0C4U9"/>
<dbReference type="InterPro" id="IPR009003">
    <property type="entry name" value="Peptidase_S1_PA"/>
</dbReference>
<evidence type="ECO:0000256" key="4">
    <source>
        <dbReference type="ARBA" id="ARBA00024195"/>
    </source>
</evidence>
<dbReference type="EMBL" id="VTPC01090909">
    <property type="protein sequence ID" value="KAF2880790.1"/>
    <property type="molecule type" value="Genomic_DNA"/>
</dbReference>
<organism evidence="6 7">
    <name type="scientific">Ignelater luminosus</name>
    <name type="common">Cucubano</name>
    <name type="synonym">Pyrophorus luminosus</name>
    <dbReference type="NCBI Taxonomy" id="2038154"/>
    <lineage>
        <taxon>Eukaryota</taxon>
        <taxon>Metazoa</taxon>
        <taxon>Ecdysozoa</taxon>
        <taxon>Arthropoda</taxon>
        <taxon>Hexapoda</taxon>
        <taxon>Insecta</taxon>
        <taxon>Pterygota</taxon>
        <taxon>Neoptera</taxon>
        <taxon>Endopterygota</taxon>
        <taxon>Coleoptera</taxon>
        <taxon>Polyphaga</taxon>
        <taxon>Elateriformia</taxon>
        <taxon>Elateroidea</taxon>
        <taxon>Elateridae</taxon>
        <taxon>Agrypninae</taxon>
        <taxon>Pyrophorini</taxon>
        <taxon>Ignelater</taxon>
    </lineage>
</organism>
<dbReference type="PANTHER" id="PTHR24260">
    <property type="match status" value="1"/>
</dbReference>
<dbReference type="PANTHER" id="PTHR24260:SF136">
    <property type="entry name" value="GH08193P-RELATED"/>
    <property type="match status" value="1"/>
</dbReference>
<evidence type="ECO:0000256" key="3">
    <source>
        <dbReference type="ARBA" id="ARBA00023180"/>
    </source>
</evidence>
<keyword evidence="3" id="KW-0325">Glycoprotein</keyword>
<dbReference type="OrthoDB" id="6732254at2759"/>
<dbReference type="FunFam" id="2.40.10.10:FF:000028">
    <property type="entry name" value="Serine protease easter"/>
    <property type="match status" value="1"/>
</dbReference>
<dbReference type="PROSITE" id="PS50240">
    <property type="entry name" value="TRYPSIN_DOM"/>
    <property type="match status" value="1"/>
</dbReference>
<dbReference type="Gene3D" id="2.40.10.10">
    <property type="entry name" value="Trypsin-like serine proteases"/>
    <property type="match status" value="2"/>
</dbReference>
<reference evidence="6" key="1">
    <citation type="submission" date="2019-08" db="EMBL/GenBank/DDBJ databases">
        <title>The genome of the North American firefly Photinus pyralis.</title>
        <authorList>
            <consortium name="Photinus pyralis genome working group"/>
            <person name="Fallon T.R."/>
            <person name="Sander Lower S.E."/>
            <person name="Weng J.-K."/>
        </authorList>
    </citation>
    <scope>NUCLEOTIDE SEQUENCE</scope>
    <source>
        <strain evidence="6">TRF0915ILg1</strain>
        <tissue evidence="6">Whole body</tissue>
    </source>
</reference>
<keyword evidence="2" id="KW-1015">Disulfide bond</keyword>
<evidence type="ECO:0000256" key="1">
    <source>
        <dbReference type="ARBA" id="ARBA00022729"/>
    </source>
</evidence>
<gene>
    <name evidence="6" type="ORF">ILUMI_25388</name>
</gene>
<dbReference type="GO" id="GO:0004252">
    <property type="term" value="F:serine-type endopeptidase activity"/>
    <property type="evidence" value="ECO:0007669"/>
    <property type="project" value="InterPro"/>
</dbReference>
<protein>
    <recommendedName>
        <fullName evidence="5">Peptidase S1 domain-containing protein</fullName>
    </recommendedName>
</protein>
<accession>A0A8K0C4U9</accession>
<comment type="similarity">
    <text evidence="4">Belongs to the peptidase S1 family. CLIP subfamily.</text>
</comment>
<sequence length="214" mass="24172">MIRVKYATPTSKGEMYDYRCSGSLINENYVLTASWCFTRTYFSPIEVRLGDYHFANETDCINDGMTYRCVDNSEMFGIAETIIHPNYDGGYASNDVGLIRLNKTVKYTDYIRPVCLPLHGVKRGKIGDVLTVNGWGFLRIDKYGETKTKVTVILRERSDCLRARNDESKICTGPLSNNTSSACFYGNVGSSVVFSNENQWHQEAVVSGLSYCFF</sequence>
<dbReference type="InterPro" id="IPR001254">
    <property type="entry name" value="Trypsin_dom"/>
</dbReference>
<dbReference type="InterPro" id="IPR043504">
    <property type="entry name" value="Peptidase_S1_PA_chymotrypsin"/>
</dbReference>
<comment type="caution">
    <text evidence="6">The sequence shown here is derived from an EMBL/GenBank/DDBJ whole genome shotgun (WGS) entry which is preliminary data.</text>
</comment>
<keyword evidence="1" id="KW-0732">Signal</keyword>
<dbReference type="GO" id="GO:0006508">
    <property type="term" value="P:proteolysis"/>
    <property type="evidence" value="ECO:0007669"/>
    <property type="project" value="InterPro"/>
</dbReference>
<evidence type="ECO:0000259" key="5">
    <source>
        <dbReference type="PROSITE" id="PS50240"/>
    </source>
</evidence>
<name>A0A8K0C4U9_IGNLU</name>
<feature type="domain" description="Peptidase S1" evidence="5">
    <location>
        <begin position="1"/>
        <end position="214"/>
    </location>
</feature>
<dbReference type="Proteomes" id="UP000801492">
    <property type="component" value="Unassembled WGS sequence"/>
</dbReference>
<keyword evidence="7" id="KW-1185">Reference proteome</keyword>
<evidence type="ECO:0000313" key="6">
    <source>
        <dbReference type="EMBL" id="KAF2880790.1"/>
    </source>
</evidence>
<dbReference type="Pfam" id="PF00089">
    <property type="entry name" value="Trypsin"/>
    <property type="match status" value="1"/>
</dbReference>
<proteinExistence type="inferred from homology"/>